<gene>
    <name evidence="12" type="primary">rpoN</name>
    <name evidence="12" type="ORF">H7F16_03835</name>
</gene>
<dbReference type="Gene3D" id="1.10.10.60">
    <property type="entry name" value="Homeodomain-like"/>
    <property type="match status" value="1"/>
</dbReference>
<dbReference type="GO" id="GO:0001216">
    <property type="term" value="F:DNA-binding transcription activator activity"/>
    <property type="evidence" value="ECO:0007669"/>
    <property type="project" value="InterPro"/>
</dbReference>
<sequence length="417" mass="44463">METRQNIRVTQSQRLQLNLGLQASIRVLKADAEGLTRYLEEQAAENPHLLLHPARPEAGDWLPRWESALGGGGLDPDLAASAGPSLMAHVVERIAAMGLRGDALRVAELLAEALEPAGWLGRSLTEIAAEAGVPVAQVEQVLRRLQSIEPAGLFARSLSECLLLQAVEAGQDSPVLRGVLENLPLMATGDAERLARALGVAVDAVQDCFRTIRRFDPKPGAQFSAFSAPVREPDIVARRHVEGWVVSLNRSSLPAMSVSAGRGGGRGAARAVIRLVESRNATLLRVGTEVLRRQEAALDHGLAALVPLTMTEVAEGLGLHESTVSRIVAGTSVDTPKGTLWLRNLFSGRIGSGTLSAAAVRAKLADLVNAEDRRAPLTDEALAAVLSGEGAAIARRTVAKYREMLGLPPAHRRRILR</sequence>
<evidence type="ECO:0000259" key="10">
    <source>
        <dbReference type="Pfam" id="PF04552"/>
    </source>
</evidence>
<name>A0A842I370_9RHOB</name>
<keyword evidence="2 9" id="KW-0240">DNA-directed RNA polymerase</keyword>
<dbReference type="InterPro" id="IPR007634">
    <property type="entry name" value="RNA_pol_sigma_54_DNA-bd"/>
</dbReference>
<keyword evidence="4 9" id="KW-0548">Nucleotidyltransferase</keyword>
<keyword evidence="7 9" id="KW-0238">DNA-binding</keyword>
<evidence type="ECO:0000256" key="6">
    <source>
        <dbReference type="ARBA" id="ARBA00023082"/>
    </source>
</evidence>
<dbReference type="GO" id="GO:0016987">
    <property type="term" value="F:sigma factor activity"/>
    <property type="evidence" value="ECO:0007669"/>
    <property type="project" value="UniProtKB-KW"/>
</dbReference>
<keyword evidence="6 9" id="KW-0731">Sigma factor</keyword>
<dbReference type="AlphaFoldDB" id="A0A842I370"/>
<feature type="domain" description="RNA polymerase sigma factor 54 DNA-binding" evidence="10">
    <location>
        <begin position="269"/>
        <end position="414"/>
    </location>
</feature>
<organism evidence="12 13">
    <name type="scientific">Paragemmobacter straminiformis</name>
    <dbReference type="NCBI Taxonomy" id="2045119"/>
    <lineage>
        <taxon>Bacteria</taxon>
        <taxon>Pseudomonadati</taxon>
        <taxon>Pseudomonadota</taxon>
        <taxon>Alphaproteobacteria</taxon>
        <taxon>Rhodobacterales</taxon>
        <taxon>Paracoccaceae</taxon>
        <taxon>Paragemmobacter</taxon>
    </lineage>
</organism>
<evidence type="ECO:0000256" key="8">
    <source>
        <dbReference type="ARBA" id="ARBA00023163"/>
    </source>
</evidence>
<dbReference type="GO" id="GO:0006352">
    <property type="term" value="P:DNA-templated transcription initiation"/>
    <property type="evidence" value="ECO:0007669"/>
    <property type="project" value="InterPro"/>
</dbReference>
<dbReference type="InterPro" id="IPR038709">
    <property type="entry name" value="RpoN_core-bd_sf"/>
</dbReference>
<dbReference type="PRINTS" id="PR00045">
    <property type="entry name" value="SIGMA54FCT"/>
</dbReference>
<evidence type="ECO:0000313" key="13">
    <source>
        <dbReference type="Proteomes" id="UP000555411"/>
    </source>
</evidence>
<dbReference type="Pfam" id="PF04963">
    <property type="entry name" value="Sigma54_CBD"/>
    <property type="match status" value="1"/>
</dbReference>
<feature type="domain" description="RNA polymerase sigma factor 54 core-binding" evidence="11">
    <location>
        <begin position="80"/>
        <end position="259"/>
    </location>
</feature>
<dbReference type="PANTHER" id="PTHR32248">
    <property type="entry name" value="RNA POLYMERASE SIGMA-54 FACTOR"/>
    <property type="match status" value="1"/>
</dbReference>
<keyword evidence="13" id="KW-1185">Reference proteome</keyword>
<proteinExistence type="inferred from homology"/>
<dbReference type="InterPro" id="IPR007046">
    <property type="entry name" value="RNA_pol_sigma_54_core-bd"/>
</dbReference>
<dbReference type="Gene3D" id="1.10.10.1330">
    <property type="entry name" value="RNA polymerase sigma-54 factor, core-binding domain"/>
    <property type="match status" value="1"/>
</dbReference>
<evidence type="ECO:0000256" key="7">
    <source>
        <dbReference type="ARBA" id="ARBA00023125"/>
    </source>
</evidence>
<evidence type="ECO:0000256" key="5">
    <source>
        <dbReference type="ARBA" id="ARBA00023015"/>
    </source>
</evidence>
<dbReference type="GO" id="GO:0003677">
    <property type="term" value="F:DNA binding"/>
    <property type="evidence" value="ECO:0007669"/>
    <property type="project" value="UniProtKB-KW"/>
</dbReference>
<evidence type="ECO:0000256" key="4">
    <source>
        <dbReference type="ARBA" id="ARBA00022695"/>
    </source>
</evidence>
<evidence type="ECO:0000256" key="9">
    <source>
        <dbReference type="PIRNR" id="PIRNR000774"/>
    </source>
</evidence>
<dbReference type="PROSITE" id="PS00717">
    <property type="entry name" value="SIGMA54_1"/>
    <property type="match status" value="1"/>
</dbReference>
<reference evidence="12 13" key="1">
    <citation type="journal article" date="2017" name="Int. J. Syst. Evol. Microbiol.">
        <title>Gemmobacter straminiformis sp. nov., isolated from an artificial fountain.</title>
        <authorList>
            <person name="Kang J.Y."/>
            <person name="Kim M.J."/>
            <person name="Chun J."/>
            <person name="Son K.P."/>
            <person name="Jahng K.Y."/>
        </authorList>
    </citation>
    <scope>NUCLEOTIDE SEQUENCE [LARGE SCALE GENOMIC DNA]</scope>
    <source>
        <strain evidence="12 13">CAM-8</strain>
    </source>
</reference>
<keyword evidence="5 9" id="KW-0805">Transcription regulation</keyword>
<dbReference type="PROSITE" id="PS50044">
    <property type="entry name" value="SIGMA54_3"/>
    <property type="match status" value="1"/>
</dbReference>
<comment type="caution">
    <text evidence="12">The sequence shown here is derived from an EMBL/GenBank/DDBJ whole genome shotgun (WGS) entry which is preliminary data.</text>
</comment>
<dbReference type="GO" id="GO:0016779">
    <property type="term" value="F:nucleotidyltransferase activity"/>
    <property type="evidence" value="ECO:0007669"/>
    <property type="project" value="UniProtKB-KW"/>
</dbReference>
<dbReference type="NCBIfam" id="TIGR02395">
    <property type="entry name" value="rpoN_sigma"/>
    <property type="match status" value="1"/>
</dbReference>
<dbReference type="Proteomes" id="UP000555411">
    <property type="component" value="Unassembled WGS sequence"/>
</dbReference>
<accession>A0A842I370</accession>
<keyword evidence="8 9" id="KW-0804">Transcription</keyword>
<evidence type="ECO:0000259" key="11">
    <source>
        <dbReference type="Pfam" id="PF04963"/>
    </source>
</evidence>
<protein>
    <recommendedName>
        <fullName evidence="9">RNA polymerase sigma-54 factor</fullName>
    </recommendedName>
</protein>
<dbReference type="EMBL" id="JACLQD010000001">
    <property type="protein sequence ID" value="MBC2834622.1"/>
    <property type="molecule type" value="Genomic_DNA"/>
</dbReference>
<evidence type="ECO:0000256" key="1">
    <source>
        <dbReference type="ARBA" id="ARBA00008798"/>
    </source>
</evidence>
<evidence type="ECO:0000313" key="12">
    <source>
        <dbReference type="EMBL" id="MBC2834622.1"/>
    </source>
</evidence>
<comment type="similarity">
    <text evidence="1 9">Belongs to the sigma-54 factor family.</text>
</comment>
<dbReference type="PROSITE" id="PS00718">
    <property type="entry name" value="SIGMA54_2"/>
    <property type="match status" value="1"/>
</dbReference>
<dbReference type="PIRSF" id="PIRSF000774">
    <property type="entry name" value="RpoN"/>
    <property type="match status" value="1"/>
</dbReference>
<dbReference type="RefSeq" id="WP_185796204.1">
    <property type="nucleotide sequence ID" value="NZ_JACLQD010000001.1"/>
</dbReference>
<comment type="function">
    <text evidence="9">Sigma factors are initiation factors that promote the attachment of RNA polymerase to specific initiation sites and are then released.</text>
</comment>
<dbReference type="PANTHER" id="PTHR32248:SF4">
    <property type="entry name" value="RNA POLYMERASE SIGMA-54 FACTOR"/>
    <property type="match status" value="1"/>
</dbReference>
<dbReference type="Pfam" id="PF04552">
    <property type="entry name" value="Sigma54_DBD"/>
    <property type="match status" value="1"/>
</dbReference>
<keyword evidence="3 9" id="KW-0808">Transferase</keyword>
<evidence type="ECO:0000256" key="3">
    <source>
        <dbReference type="ARBA" id="ARBA00022679"/>
    </source>
</evidence>
<evidence type="ECO:0000256" key="2">
    <source>
        <dbReference type="ARBA" id="ARBA00022478"/>
    </source>
</evidence>
<dbReference type="Pfam" id="PF00309">
    <property type="entry name" value="Sigma54_AID"/>
    <property type="match status" value="1"/>
</dbReference>
<dbReference type="InterPro" id="IPR000394">
    <property type="entry name" value="RNA_pol_sigma_54"/>
</dbReference>
<dbReference type="GO" id="GO:0000428">
    <property type="term" value="C:DNA-directed RNA polymerase complex"/>
    <property type="evidence" value="ECO:0007669"/>
    <property type="project" value="UniProtKB-KW"/>
</dbReference>